<gene>
    <name evidence="2" type="ORF">AJAP_41740</name>
</gene>
<dbReference type="InterPro" id="IPR037523">
    <property type="entry name" value="VOC_core"/>
</dbReference>
<dbReference type="EMBL" id="CP008953">
    <property type="protein sequence ID" value="AIG81122.1"/>
    <property type="molecule type" value="Genomic_DNA"/>
</dbReference>
<accession>A0A075V460</accession>
<reference evidence="2 3" key="1">
    <citation type="journal article" date="2014" name="J. Biotechnol.">
        <title>Complete genome sequence of the actinobacterium Amycolatopsis japonica MG417-CF17(T) (=DSM 44213T) producing (S,S)-N,N'-ethylenediaminedisuccinic acid.</title>
        <authorList>
            <person name="Stegmann E."/>
            <person name="Albersmeier A."/>
            <person name="Spohn M."/>
            <person name="Gert H."/>
            <person name="Weber T."/>
            <person name="Wohlleben W."/>
            <person name="Kalinowski J."/>
            <person name="Ruckert C."/>
        </authorList>
    </citation>
    <scope>NUCLEOTIDE SEQUENCE [LARGE SCALE GENOMIC DNA]</scope>
    <source>
        <strain evidence="3">MG417-CF17 (DSM 44213)</strain>
    </source>
</reference>
<dbReference type="SUPFAM" id="SSF54593">
    <property type="entry name" value="Glyoxalase/Bleomycin resistance protein/Dihydroxybiphenyl dioxygenase"/>
    <property type="match status" value="1"/>
</dbReference>
<keyword evidence="3" id="KW-1185">Reference proteome</keyword>
<dbReference type="RefSeq" id="WP_038521830.1">
    <property type="nucleotide sequence ID" value="NZ_CP008953.1"/>
</dbReference>
<dbReference type="eggNOG" id="COG0346">
    <property type="taxonomic scope" value="Bacteria"/>
</dbReference>
<dbReference type="AlphaFoldDB" id="A0A075V460"/>
<dbReference type="Gene3D" id="3.10.180.10">
    <property type="entry name" value="2,3-Dihydroxybiphenyl 1,2-Dioxygenase, domain 1"/>
    <property type="match status" value="1"/>
</dbReference>
<evidence type="ECO:0000313" key="3">
    <source>
        <dbReference type="Proteomes" id="UP000028492"/>
    </source>
</evidence>
<sequence length="137" mass="14933">MLRGLTTTTFYADDLAAAIEWYSGLFGIEPYFVRNGPDGTPAYAEFRIGDYQHEFGLVRGDFRPPSAQPGPGGAIANWAVDNVEDAFAKLLEKGAKEYEPIIERGPGFVTAAVVDPFGNVLGVMFNQHYLDVLAGKK</sequence>
<feature type="domain" description="VOC" evidence="1">
    <location>
        <begin position="4"/>
        <end position="127"/>
    </location>
</feature>
<evidence type="ECO:0000313" key="2">
    <source>
        <dbReference type="EMBL" id="AIG81122.1"/>
    </source>
</evidence>
<dbReference type="HOGENOM" id="CLU_141550_0_0_11"/>
<organism evidence="2 3">
    <name type="scientific">Amycolatopsis japonica</name>
    <dbReference type="NCBI Taxonomy" id="208439"/>
    <lineage>
        <taxon>Bacteria</taxon>
        <taxon>Bacillati</taxon>
        <taxon>Actinomycetota</taxon>
        <taxon>Actinomycetes</taxon>
        <taxon>Pseudonocardiales</taxon>
        <taxon>Pseudonocardiaceae</taxon>
        <taxon>Amycolatopsis</taxon>
        <taxon>Amycolatopsis japonica group</taxon>
    </lineage>
</organism>
<dbReference type="Pfam" id="PF00903">
    <property type="entry name" value="Glyoxalase"/>
    <property type="match status" value="1"/>
</dbReference>
<dbReference type="PROSITE" id="PS51819">
    <property type="entry name" value="VOC"/>
    <property type="match status" value="1"/>
</dbReference>
<dbReference type="STRING" id="208439.AJAP_41740"/>
<name>A0A075V460_9PSEU</name>
<protein>
    <recommendedName>
        <fullName evidence="1">VOC domain-containing protein</fullName>
    </recommendedName>
</protein>
<dbReference type="KEGG" id="aja:AJAP_41740"/>
<dbReference type="InterPro" id="IPR004360">
    <property type="entry name" value="Glyas_Fos-R_dOase_dom"/>
</dbReference>
<proteinExistence type="predicted"/>
<dbReference type="InterPro" id="IPR029068">
    <property type="entry name" value="Glyas_Bleomycin-R_OHBP_Dase"/>
</dbReference>
<evidence type="ECO:0000259" key="1">
    <source>
        <dbReference type="PROSITE" id="PS51819"/>
    </source>
</evidence>
<dbReference type="Proteomes" id="UP000028492">
    <property type="component" value="Chromosome"/>
</dbReference>